<feature type="domain" description="R3H" evidence="2">
    <location>
        <begin position="280"/>
        <end position="345"/>
    </location>
</feature>
<dbReference type="InterPro" id="IPR001374">
    <property type="entry name" value="R3H_dom"/>
</dbReference>
<dbReference type="Pfam" id="PF01424">
    <property type="entry name" value="R3H"/>
    <property type="match status" value="1"/>
</dbReference>
<sequence length="461" mass="52554">MPAGGKSWWWKNLDETIVDPITLEPIRDLVIEPFRLENSFYFDGEALALYMVASGVFENPLNRQPLSIQQCKALDHHLERNGLRRLDVSIEHASRLNSSQRNRQTQLTAEAILQSLFGGTRRRRREVTGGRSLRHGLEGAISSEQQSLPISSSSVPRFPRQYYQQQEQRTQESDFPALSEPKATIVNDWGSAIRRTRQADERRTRLRREDQHAAEAAATNARLVYTARIISRDAKGIQLKLCDELRATRGAFITVRERRDEALALWPDDLINFGRILSQQKRLTQIEHILAEIVHDPARYASRDFPAQPKSQDRKASHAIAQFYGLESISLEFGPNRHLRVSKTNNAAAIPHILLSDAIVRIDTFSQFHRRTRRNPSSLNQLRRQRGTPFTAPEDSSNLVLQPPSYTSTTFHDRTLPHHSRSSTITSKINVDTPPTSTNTDDDPLLQEAIRRSLADVWTTV</sequence>
<proteinExistence type="predicted"/>
<dbReference type="CDD" id="cd02325">
    <property type="entry name" value="R3H"/>
    <property type="match status" value="1"/>
</dbReference>
<organism evidence="3">
    <name type="scientific">Aureoumbra lagunensis</name>
    <dbReference type="NCBI Taxonomy" id="44058"/>
    <lineage>
        <taxon>Eukaryota</taxon>
        <taxon>Sar</taxon>
        <taxon>Stramenopiles</taxon>
        <taxon>Ochrophyta</taxon>
        <taxon>Pelagophyceae</taxon>
        <taxon>Pelagomonadales</taxon>
        <taxon>Aureoumbra</taxon>
    </lineage>
</organism>
<feature type="compositionally biased region" description="Polar residues" evidence="1">
    <location>
        <begin position="394"/>
        <end position="410"/>
    </location>
</feature>
<dbReference type="GO" id="GO:0003676">
    <property type="term" value="F:nucleic acid binding"/>
    <property type="evidence" value="ECO:0007669"/>
    <property type="project" value="UniProtKB-UniRule"/>
</dbReference>
<name>A0A7S3K6R0_9STRA</name>
<dbReference type="PROSITE" id="PS51061">
    <property type="entry name" value="R3H"/>
    <property type="match status" value="1"/>
</dbReference>
<protein>
    <recommendedName>
        <fullName evidence="2">R3H domain-containing protein</fullName>
    </recommendedName>
</protein>
<dbReference type="EMBL" id="HBIJ01023170">
    <property type="protein sequence ID" value="CAE0374449.1"/>
    <property type="molecule type" value="Transcribed_RNA"/>
</dbReference>
<dbReference type="Gene3D" id="3.30.1370.50">
    <property type="entry name" value="R3H-like domain"/>
    <property type="match status" value="1"/>
</dbReference>
<evidence type="ECO:0000259" key="2">
    <source>
        <dbReference type="PROSITE" id="PS51061"/>
    </source>
</evidence>
<dbReference type="SUPFAM" id="SSF82708">
    <property type="entry name" value="R3H domain"/>
    <property type="match status" value="1"/>
</dbReference>
<evidence type="ECO:0000256" key="1">
    <source>
        <dbReference type="SAM" id="MobiDB-lite"/>
    </source>
</evidence>
<evidence type="ECO:0000313" key="3">
    <source>
        <dbReference type="EMBL" id="CAE0374449.1"/>
    </source>
</evidence>
<feature type="region of interest" description="Disordered" evidence="1">
    <location>
        <begin position="372"/>
        <end position="442"/>
    </location>
</feature>
<dbReference type="InterPro" id="IPR036867">
    <property type="entry name" value="R3H_dom_sf"/>
</dbReference>
<feature type="region of interest" description="Disordered" evidence="1">
    <location>
        <begin position="123"/>
        <end position="156"/>
    </location>
</feature>
<accession>A0A7S3K6R0</accession>
<gene>
    <name evidence="3" type="ORF">ALAG00032_LOCUS15252</name>
</gene>
<dbReference type="AlphaFoldDB" id="A0A7S3K6R0"/>
<reference evidence="3" key="1">
    <citation type="submission" date="2021-01" db="EMBL/GenBank/DDBJ databases">
        <authorList>
            <person name="Corre E."/>
            <person name="Pelletier E."/>
            <person name="Niang G."/>
            <person name="Scheremetjew M."/>
            <person name="Finn R."/>
            <person name="Kale V."/>
            <person name="Holt S."/>
            <person name="Cochrane G."/>
            <person name="Meng A."/>
            <person name="Brown T."/>
            <person name="Cohen L."/>
        </authorList>
    </citation>
    <scope>NUCLEOTIDE SEQUENCE</scope>
    <source>
        <strain evidence="3">CCMP1510</strain>
    </source>
</reference>
<feature type="compositionally biased region" description="Low complexity" evidence="1">
    <location>
        <begin position="141"/>
        <end position="156"/>
    </location>
</feature>